<protein>
    <recommendedName>
        <fullName evidence="2">Glutaredoxin domain-containing protein</fullName>
    </recommendedName>
</protein>
<proteinExistence type="predicted"/>
<sequence>MSTLARESRLFRVSLGFNKLKRKRKRERERERERERGGEDEQIEGEDPPHPQIHPTRGVYDPPPTTTTTTKLQQQQTTGADDDADDLFFFDAPPSPDSILNPKTDPSSSPSSYVLVHLPDSPQPIAAAAAAEPNPSSSDDEDDDDREEEEEEEEEEEDLLRGFEVRCPPGGEEAVIVYTTSLRGIRKTFEDCGRVRLLLRSLGAAFHERDVAMDAGTGTSSAASSGGARRRRGCS</sequence>
<dbReference type="Pfam" id="PF00462">
    <property type="entry name" value="Glutaredoxin"/>
    <property type="match status" value="1"/>
</dbReference>
<accession>A0A6V7QET0</accession>
<dbReference type="PANTHER" id="PTHR45669:SF14">
    <property type="entry name" value="EMB|CAB81925.1-RELATED"/>
    <property type="match status" value="1"/>
</dbReference>
<feature type="region of interest" description="Disordered" evidence="1">
    <location>
        <begin position="213"/>
        <end position="235"/>
    </location>
</feature>
<dbReference type="PANTHER" id="PTHR45669">
    <property type="entry name" value="GLUTAREDOXIN DOMAIN-CONTAINING CYSTEINE-RICH PROTEIN CG12206-RELATED"/>
    <property type="match status" value="1"/>
</dbReference>
<evidence type="ECO:0000313" key="3">
    <source>
        <dbReference type="EMBL" id="CAD1841580.1"/>
    </source>
</evidence>
<evidence type="ECO:0000259" key="2">
    <source>
        <dbReference type="Pfam" id="PF00462"/>
    </source>
</evidence>
<name>A0A6V7QET0_ANACO</name>
<dbReference type="InterPro" id="IPR002109">
    <property type="entry name" value="Glutaredoxin"/>
</dbReference>
<gene>
    <name evidence="3" type="ORF">CB5_LOCUS24791</name>
</gene>
<evidence type="ECO:0000256" key="1">
    <source>
        <dbReference type="SAM" id="MobiDB-lite"/>
    </source>
</evidence>
<organism evidence="3">
    <name type="scientific">Ananas comosus var. bracteatus</name>
    <name type="common">red pineapple</name>
    <dbReference type="NCBI Taxonomy" id="296719"/>
    <lineage>
        <taxon>Eukaryota</taxon>
        <taxon>Viridiplantae</taxon>
        <taxon>Streptophyta</taxon>
        <taxon>Embryophyta</taxon>
        <taxon>Tracheophyta</taxon>
        <taxon>Spermatophyta</taxon>
        <taxon>Magnoliopsida</taxon>
        <taxon>Liliopsida</taxon>
        <taxon>Poales</taxon>
        <taxon>Bromeliaceae</taxon>
        <taxon>Bromelioideae</taxon>
        <taxon>Ananas</taxon>
    </lineage>
</organism>
<feature type="compositionally biased region" description="Low complexity" evidence="1">
    <location>
        <begin position="215"/>
        <end position="227"/>
    </location>
</feature>
<dbReference type="SUPFAM" id="SSF52833">
    <property type="entry name" value="Thioredoxin-like"/>
    <property type="match status" value="1"/>
</dbReference>
<dbReference type="InterPro" id="IPR036249">
    <property type="entry name" value="Thioredoxin-like_sf"/>
</dbReference>
<feature type="region of interest" description="Disordered" evidence="1">
    <location>
        <begin position="15"/>
        <end position="166"/>
    </location>
</feature>
<dbReference type="EMBL" id="LR862135">
    <property type="protein sequence ID" value="CAD1841580.1"/>
    <property type="molecule type" value="Genomic_DNA"/>
</dbReference>
<feature type="compositionally biased region" description="Basic and acidic residues" evidence="1">
    <location>
        <begin position="28"/>
        <end position="39"/>
    </location>
</feature>
<feature type="compositionally biased region" description="Acidic residues" evidence="1">
    <location>
        <begin position="138"/>
        <end position="158"/>
    </location>
</feature>
<reference evidence="3" key="1">
    <citation type="submission" date="2020-07" db="EMBL/GenBank/DDBJ databases">
        <authorList>
            <person name="Lin J."/>
        </authorList>
    </citation>
    <scope>NUCLEOTIDE SEQUENCE</scope>
</reference>
<dbReference type="AlphaFoldDB" id="A0A6V7QET0"/>
<feature type="compositionally biased region" description="Low complexity" evidence="1">
    <location>
        <begin position="66"/>
        <end position="78"/>
    </location>
</feature>
<feature type="domain" description="Glutaredoxin" evidence="2">
    <location>
        <begin position="175"/>
        <end position="215"/>
    </location>
</feature>